<keyword evidence="10" id="KW-1185">Reference proteome</keyword>
<dbReference type="PROSITE" id="PS50011">
    <property type="entry name" value="PROTEIN_KINASE_DOM"/>
    <property type="match status" value="1"/>
</dbReference>
<sequence>LDFTRPEALKLFCINFVFLLLGFLHLLVFSISGNRVFLFLGGEMEETEEAYQKKERASLVAIVVLACLALSSLFVAFSYYCYIRNKVSKRHRINKKFDCEEKGDCQEQQEVTDKGIQVFTFKQLHSATGGFSKSNVVGHGGFGLVYRGVLNNGRKVAIKFMDNAGKQGEEEFKMEVELLSRLRSPYLLALLGYCSDNSHKLLVYEFMANGGLQEHLYPNNSTQGYVAPEYALTGHLTTKSDVYSYGIVLLELLTGRVPVDMKRATGEGVLVSWALPQLAERDKVVDVMDPALEGQYSTKEVVQVAAIAAMCVQEETDYRPLMADVVKSLVPLVRSRGSGSKVSGCSSSFSLARSPNLPDKASVGSQ</sequence>
<dbReference type="InterPro" id="IPR000719">
    <property type="entry name" value="Prot_kinase_dom"/>
</dbReference>
<dbReference type="PROSITE" id="PS00107">
    <property type="entry name" value="PROTEIN_KINASE_ATP"/>
    <property type="match status" value="1"/>
</dbReference>
<keyword evidence="2" id="KW-0723">Serine/threonine-protein kinase</keyword>
<evidence type="ECO:0000313" key="9">
    <source>
        <dbReference type="EMBL" id="KAH0874107.1"/>
    </source>
</evidence>
<feature type="binding site" evidence="5">
    <location>
        <position position="159"/>
    </location>
    <ligand>
        <name>ATP</name>
        <dbReference type="ChEBI" id="CHEBI:30616"/>
    </ligand>
</feature>
<dbReference type="Gene3D" id="3.30.200.20">
    <property type="entry name" value="Phosphorylase Kinase, domain 1"/>
    <property type="match status" value="1"/>
</dbReference>
<keyword evidence="5" id="KW-0067">ATP-binding</keyword>
<dbReference type="InterPro" id="IPR011009">
    <property type="entry name" value="Kinase-like_dom_sf"/>
</dbReference>
<evidence type="ECO:0000256" key="5">
    <source>
        <dbReference type="PROSITE-ProRule" id="PRU10141"/>
    </source>
</evidence>
<keyword evidence="7" id="KW-0812">Transmembrane</keyword>
<dbReference type="PANTHER" id="PTHR47985:SF24">
    <property type="entry name" value="PROTEIN KINASE SUPERFAMILY PROTEIN"/>
    <property type="match status" value="1"/>
</dbReference>
<keyword evidence="2" id="KW-0418">Kinase</keyword>
<feature type="transmembrane region" description="Helical" evidence="7">
    <location>
        <begin position="57"/>
        <end position="82"/>
    </location>
</feature>
<feature type="domain" description="Protein kinase" evidence="8">
    <location>
        <begin position="131"/>
        <end position="366"/>
    </location>
</feature>
<name>A0ABQ7Z1Q5_BRANA</name>
<keyword evidence="4" id="KW-0449">Lipoprotein</keyword>
<evidence type="ECO:0000256" key="6">
    <source>
        <dbReference type="SAM" id="MobiDB-lite"/>
    </source>
</evidence>
<evidence type="ECO:0000259" key="8">
    <source>
        <dbReference type="PROSITE" id="PS50011"/>
    </source>
</evidence>
<feature type="transmembrane region" description="Helical" evidence="7">
    <location>
        <begin position="12"/>
        <end position="37"/>
    </location>
</feature>
<dbReference type="InterPro" id="IPR017441">
    <property type="entry name" value="Protein_kinase_ATP_BS"/>
</dbReference>
<evidence type="ECO:0000256" key="2">
    <source>
        <dbReference type="ARBA" id="ARBA00022527"/>
    </source>
</evidence>
<keyword evidence="5" id="KW-0547">Nucleotide-binding</keyword>
<organism evidence="9 10">
    <name type="scientific">Brassica napus</name>
    <name type="common">Rape</name>
    <dbReference type="NCBI Taxonomy" id="3708"/>
    <lineage>
        <taxon>Eukaryota</taxon>
        <taxon>Viridiplantae</taxon>
        <taxon>Streptophyta</taxon>
        <taxon>Embryophyta</taxon>
        <taxon>Tracheophyta</taxon>
        <taxon>Spermatophyta</taxon>
        <taxon>Magnoliopsida</taxon>
        <taxon>eudicotyledons</taxon>
        <taxon>Gunneridae</taxon>
        <taxon>Pentapetalae</taxon>
        <taxon>rosids</taxon>
        <taxon>malvids</taxon>
        <taxon>Brassicales</taxon>
        <taxon>Brassicaceae</taxon>
        <taxon>Brassiceae</taxon>
        <taxon>Brassica</taxon>
    </lineage>
</organism>
<dbReference type="Gene3D" id="1.10.510.10">
    <property type="entry name" value="Transferase(Phosphotransferase) domain 1"/>
    <property type="match status" value="1"/>
</dbReference>
<evidence type="ECO:0000256" key="4">
    <source>
        <dbReference type="ARBA" id="ARBA00023288"/>
    </source>
</evidence>
<feature type="compositionally biased region" description="Low complexity" evidence="6">
    <location>
        <begin position="335"/>
        <end position="350"/>
    </location>
</feature>
<keyword evidence="3 7" id="KW-0472">Membrane</keyword>
<evidence type="ECO:0000256" key="1">
    <source>
        <dbReference type="ARBA" id="ARBA00004193"/>
    </source>
</evidence>
<feature type="region of interest" description="Disordered" evidence="6">
    <location>
        <begin position="335"/>
        <end position="366"/>
    </location>
</feature>
<dbReference type="EMBL" id="JAGKQM010000016">
    <property type="protein sequence ID" value="KAH0874107.1"/>
    <property type="molecule type" value="Genomic_DNA"/>
</dbReference>
<keyword evidence="2" id="KW-0808">Transferase</keyword>
<proteinExistence type="predicted"/>
<comment type="caution">
    <text evidence="9">The sequence shown here is derived from an EMBL/GenBank/DDBJ whole genome shotgun (WGS) entry which is preliminary data.</text>
</comment>
<evidence type="ECO:0000256" key="7">
    <source>
        <dbReference type="SAM" id="Phobius"/>
    </source>
</evidence>
<protein>
    <recommendedName>
        <fullName evidence="8">Protein kinase domain-containing protein</fullName>
    </recommendedName>
</protein>
<evidence type="ECO:0000313" key="10">
    <source>
        <dbReference type="Proteomes" id="UP000824890"/>
    </source>
</evidence>
<reference evidence="9 10" key="1">
    <citation type="submission" date="2021-05" db="EMBL/GenBank/DDBJ databases">
        <title>Genome Assembly of Synthetic Allotetraploid Brassica napus Reveals Homoeologous Exchanges between Subgenomes.</title>
        <authorList>
            <person name="Davis J.T."/>
        </authorList>
    </citation>
    <scope>NUCLEOTIDE SEQUENCE [LARGE SCALE GENOMIC DNA]</scope>
    <source>
        <strain evidence="10">cv. Da-Ae</strain>
        <tissue evidence="9">Seedling</tissue>
    </source>
</reference>
<feature type="non-terminal residue" evidence="9">
    <location>
        <position position="1"/>
    </location>
</feature>
<dbReference type="PANTHER" id="PTHR47985">
    <property type="entry name" value="OS07G0668900 PROTEIN"/>
    <property type="match status" value="1"/>
</dbReference>
<dbReference type="InterPro" id="IPR001245">
    <property type="entry name" value="Ser-Thr/Tyr_kinase_cat_dom"/>
</dbReference>
<dbReference type="Proteomes" id="UP000824890">
    <property type="component" value="Unassembled WGS sequence"/>
</dbReference>
<dbReference type="Pfam" id="PF07714">
    <property type="entry name" value="PK_Tyr_Ser-Thr"/>
    <property type="match status" value="2"/>
</dbReference>
<dbReference type="SUPFAM" id="SSF56112">
    <property type="entry name" value="Protein kinase-like (PK-like)"/>
    <property type="match status" value="1"/>
</dbReference>
<keyword evidence="7" id="KW-1133">Transmembrane helix</keyword>
<gene>
    <name evidence="9" type="ORF">HID58_071469</name>
</gene>
<evidence type="ECO:0000256" key="3">
    <source>
        <dbReference type="ARBA" id="ARBA00023136"/>
    </source>
</evidence>
<accession>A0ABQ7Z1Q5</accession>
<comment type="subcellular location">
    <subcellularLocation>
        <location evidence="1">Cell membrane</location>
        <topology evidence="1">Lipid-anchor</topology>
    </subcellularLocation>
</comment>